<feature type="transmembrane region" description="Helical" evidence="1">
    <location>
        <begin position="46"/>
        <end position="69"/>
    </location>
</feature>
<feature type="transmembrane region" description="Helical" evidence="1">
    <location>
        <begin position="204"/>
        <end position="222"/>
    </location>
</feature>
<gene>
    <name evidence="3" type="ORF">CEJ86_22165</name>
</gene>
<feature type="transmembrane region" description="Helical" evidence="1">
    <location>
        <begin position="20"/>
        <end position="39"/>
    </location>
</feature>
<sequence>METLYGLAAGWDLIATPTGLLVMVIGLTVGFIAGVLPGFSGPNAAALLLPISLQYPPAIALALIISIYAGTTFGGTIPAILINVPGEGGAAATALDGYPMAKAGKAQLAIGIARMASVLGGVIGVTIAIVLIHPISIIAIRIGPPELFIVAMLGVTVCATLIGGNLVKGLVVAFLGMLISAMSVGPISAEPRLDFGIPELYDQVPLVAAVVGIFALSEMMLLPKEMAEMGEMPDYLDTRARPVGFFAKALRLLGLDNIPEIIRGVRVTLSHPIAVIQGSLIGLLIGTVPGIGSSVSNLVAYGAAKRSSKNKELFGKGHPVGIISSEASDNALAGGSLIPTLTLGIPGNATSAVMLAALYLYGIQPGPQFMSSHPAEAYAVLIAALGASILILPLGIVLSSPMIYFTKTRVELLVPITIFVSLVGAYATNAAMFDVAVALAFGLLVLFLRIFNYPVIPLFLGLILGPLAENNFVRSLALSRYDPSIFWQSTPSKCLLLLLAILLTTGIVRTIRNRRDDDSDDVLDGLPVARD</sequence>
<feature type="transmembrane region" description="Helical" evidence="1">
    <location>
        <begin position="435"/>
        <end position="465"/>
    </location>
</feature>
<accession>A0A2J0YZ45</accession>
<keyword evidence="1" id="KW-0812">Transmembrane</keyword>
<evidence type="ECO:0000313" key="3">
    <source>
        <dbReference type="EMBL" id="PJR13444.1"/>
    </source>
</evidence>
<dbReference type="EMBL" id="NJGD01000010">
    <property type="protein sequence ID" value="PJR13444.1"/>
    <property type="molecule type" value="Genomic_DNA"/>
</dbReference>
<reference evidence="3 4" key="1">
    <citation type="submission" date="2017-06" db="EMBL/GenBank/DDBJ databases">
        <title>Ensifer strains isolated from leguminous trees and herbs display diverse denitrification phenotypes with some acting as strong N2O sinks.</title>
        <authorList>
            <person name="Woliy K."/>
            <person name="Mania D."/>
            <person name="Bakken L.R."/>
            <person name="Frostegard A."/>
        </authorList>
    </citation>
    <scope>NUCLEOTIDE SEQUENCE [LARGE SCALE GENOMIC DNA]</scope>
    <source>
        <strain evidence="3 4">AC50a</strain>
    </source>
</reference>
<comment type="caution">
    <text evidence="3">The sequence shown here is derived from an EMBL/GenBank/DDBJ whole genome shotgun (WGS) entry which is preliminary data.</text>
</comment>
<evidence type="ECO:0000256" key="1">
    <source>
        <dbReference type="SAM" id="Phobius"/>
    </source>
</evidence>
<feature type="transmembrane region" description="Helical" evidence="1">
    <location>
        <begin position="410"/>
        <end position="428"/>
    </location>
</feature>
<dbReference type="Pfam" id="PF01970">
    <property type="entry name" value="TctA"/>
    <property type="match status" value="1"/>
</dbReference>
<feature type="transmembrane region" description="Helical" evidence="1">
    <location>
        <begin position="116"/>
        <end position="140"/>
    </location>
</feature>
<dbReference type="InterPro" id="IPR002823">
    <property type="entry name" value="DUF112_TM"/>
</dbReference>
<dbReference type="Proteomes" id="UP000231987">
    <property type="component" value="Unassembled WGS sequence"/>
</dbReference>
<keyword evidence="1" id="KW-1133">Transmembrane helix</keyword>
<keyword evidence="1" id="KW-0472">Membrane</keyword>
<dbReference type="RefSeq" id="WP_100673422.1">
    <property type="nucleotide sequence ID" value="NZ_NJGD01000010.1"/>
</dbReference>
<feature type="transmembrane region" description="Helical" evidence="1">
    <location>
        <begin position="170"/>
        <end position="189"/>
    </location>
</feature>
<organism evidence="3 4">
    <name type="scientific">Rhizobium meliloti</name>
    <name type="common">Ensifer meliloti</name>
    <name type="synonym">Sinorhizobium meliloti</name>
    <dbReference type="NCBI Taxonomy" id="382"/>
    <lineage>
        <taxon>Bacteria</taxon>
        <taxon>Pseudomonadati</taxon>
        <taxon>Pseudomonadota</taxon>
        <taxon>Alphaproteobacteria</taxon>
        <taxon>Hyphomicrobiales</taxon>
        <taxon>Rhizobiaceae</taxon>
        <taxon>Sinorhizobium/Ensifer group</taxon>
        <taxon>Sinorhizobium</taxon>
    </lineage>
</organism>
<dbReference type="AlphaFoldDB" id="A0A2J0YZ45"/>
<dbReference type="PANTHER" id="PTHR35342:SF5">
    <property type="entry name" value="TRICARBOXYLIC TRANSPORT PROTEIN"/>
    <property type="match status" value="1"/>
</dbReference>
<protein>
    <recommendedName>
        <fullName evidence="2">DUF112 domain-containing protein</fullName>
    </recommendedName>
</protein>
<feature type="transmembrane region" description="Helical" evidence="1">
    <location>
        <begin position="146"/>
        <end position="163"/>
    </location>
</feature>
<feature type="transmembrane region" description="Helical" evidence="1">
    <location>
        <begin position="485"/>
        <end position="508"/>
    </location>
</feature>
<feature type="domain" description="DUF112" evidence="2">
    <location>
        <begin position="20"/>
        <end position="459"/>
    </location>
</feature>
<dbReference type="PANTHER" id="PTHR35342">
    <property type="entry name" value="TRICARBOXYLIC TRANSPORT PROTEIN"/>
    <property type="match status" value="1"/>
</dbReference>
<evidence type="ECO:0000313" key="4">
    <source>
        <dbReference type="Proteomes" id="UP000231987"/>
    </source>
</evidence>
<feature type="transmembrane region" description="Helical" evidence="1">
    <location>
        <begin position="273"/>
        <end position="292"/>
    </location>
</feature>
<proteinExistence type="predicted"/>
<feature type="transmembrane region" description="Helical" evidence="1">
    <location>
        <begin position="345"/>
        <end position="363"/>
    </location>
</feature>
<evidence type="ECO:0000259" key="2">
    <source>
        <dbReference type="Pfam" id="PF01970"/>
    </source>
</evidence>
<feature type="transmembrane region" description="Helical" evidence="1">
    <location>
        <begin position="375"/>
        <end position="398"/>
    </location>
</feature>
<name>A0A2J0YZ45_RHIML</name>